<dbReference type="STRING" id="1440763.BJI69_19050"/>
<gene>
    <name evidence="1" type="ORF">BJI69_19050</name>
</gene>
<name>A0A0G9HHY1_9GAMM</name>
<sequence>MKLRLLPLVCSIVIFLAGCMGDDFHLSGKSADGADIVLEGQRGTVSWHWGPKAYSQPFTLDKKDLSHAPSGWDGTLDLTLSGGRRLNLAGEHGTFVCKKGCDDLHLPLVWTVADK</sequence>
<keyword evidence="2" id="KW-1185">Reference proteome</keyword>
<reference evidence="2" key="1">
    <citation type="submission" date="2016-09" db="EMBL/GenBank/DDBJ databases">
        <authorList>
            <person name="Lysoe E."/>
        </authorList>
    </citation>
    <scope>NUCLEOTIDE SEQUENCE [LARGE SCALE GENOMIC DNA]</scope>
    <source>
        <strain evidence="2">LJ96T</strain>
    </source>
</reference>
<evidence type="ECO:0000313" key="1">
    <source>
        <dbReference type="EMBL" id="APG05793.1"/>
    </source>
</evidence>
<dbReference type="OrthoDB" id="5955350at2"/>
<dbReference type="PATRIC" id="fig|1440763.5.peg.1820"/>
<proteinExistence type="predicted"/>
<dbReference type="EMBL" id="CP017480">
    <property type="protein sequence ID" value="APG05793.1"/>
    <property type="molecule type" value="Genomic_DNA"/>
</dbReference>
<accession>A0A0G9HHY1</accession>
<dbReference type="KEGG" id="lrz:BJI69_19050"/>
<dbReference type="Proteomes" id="UP000182987">
    <property type="component" value="Chromosome"/>
</dbReference>
<dbReference type="RefSeq" id="WP_046967580.1">
    <property type="nucleotide sequence ID" value="NZ_CP017480.1"/>
</dbReference>
<dbReference type="AlphaFoldDB" id="A0A0G9HHY1"/>
<dbReference type="PROSITE" id="PS51257">
    <property type="entry name" value="PROKAR_LIPOPROTEIN"/>
    <property type="match status" value="1"/>
</dbReference>
<organism evidence="1 2">
    <name type="scientific">Luteibacter rhizovicinus DSM 16549</name>
    <dbReference type="NCBI Taxonomy" id="1440763"/>
    <lineage>
        <taxon>Bacteria</taxon>
        <taxon>Pseudomonadati</taxon>
        <taxon>Pseudomonadota</taxon>
        <taxon>Gammaproteobacteria</taxon>
        <taxon>Lysobacterales</taxon>
        <taxon>Rhodanobacteraceae</taxon>
        <taxon>Luteibacter</taxon>
    </lineage>
</organism>
<evidence type="ECO:0000313" key="2">
    <source>
        <dbReference type="Proteomes" id="UP000182987"/>
    </source>
</evidence>
<protein>
    <submittedName>
        <fullName evidence="1">Uncharacterized protein</fullName>
    </submittedName>
</protein>